<protein>
    <recommendedName>
        <fullName evidence="3">GRAM domain-containing protein</fullName>
    </recommendedName>
</protein>
<reference evidence="4" key="2">
    <citation type="submission" date="2017-06" db="EMBL/GenBank/DDBJ databases">
        <title>The pomegranate genome and the genomics of punicalagin biosynthesis.</title>
        <authorList>
            <person name="Xu C."/>
        </authorList>
    </citation>
    <scope>NUCLEOTIDE SEQUENCE [LARGE SCALE GENOMIC DNA]</scope>
    <source>
        <tissue evidence="4">Fresh leaf</tissue>
    </source>
</reference>
<dbReference type="AlphaFoldDB" id="A0A218WRL1"/>
<dbReference type="Pfam" id="PF02893">
    <property type="entry name" value="GRAM"/>
    <property type="match status" value="1"/>
</dbReference>
<dbReference type="OrthoDB" id="1876989at2759"/>
<evidence type="ECO:0000313" key="5">
    <source>
        <dbReference type="EMBL" id="PKI35600.1"/>
    </source>
</evidence>
<evidence type="ECO:0000313" key="4">
    <source>
        <dbReference type="EMBL" id="OWM75487.1"/>
    </source>
</evidence>
<name>A0A218WRL1_PUNGR</name>
<evidence type="ECO:0000313" key="7">
    <source>
        <dbReference type="Proteomes" id="UP000233551"/>
    </source>
</evidence>
<reference evidence="5 7" key="3">
    <citation type="submission" date="2017-11" db="EMBL/GenBank/DDBJ databases">
        <title>De-novo sequencing of pomegranate (Punica granatum L.) genome.</title>
        <authorList>
            <person name="Akparov Z."/>
            <person name="Amiraslanov A."/>
            <person name="Hajiyeva S."/>
            <person name="Abbasov M."/>
            <person name="Kaur K."/>
            <person name="Hamwieh A."/>
            <person name="Solovyev V."/>
            <person name="Salamov A."/>
            <person name="Braich B."/>
            <person name="Kosarev P."/>
            <person name="Mahmoud A."/>
            <person name="Hajiyev E."/>
            <person name="Babayeva S."/>
            <person name="Izzatullayeva V."/>
            <person name="Mammadov A."/>
            <person name="Mammadov A."/>
            <person name="Sharifova S."/>
            <person name="Ojaghi J."/>
            <person name="Eynullazada K."/>
            <person name="Bayramov B."/>
            <person name="Abdulazimova A."/>
            <person name="Shahmuradov I."/>
        </authorList>
    </citation>
    <scope>NUCLEOTIDE SEQUENCE [LARGE SCALE GENOMIC DNA]</scope>
    <source>
        <strain evidence="5">AG2017</strain>
        <strain evidence="7">cv. AG2017</strain>
        <tissue evidence="5">Leaf</tissue>
    </source>
</reference>
<comment type="similarity">
    <text evidence="1">Belongs to the GEM family.</text>
</comment>
<dbReference type="Proteomes" id="UP000233551">
    <property type="component" value="Unassembled WGS sequence"/>
</dbReference>
<dbReference type="Gene3D" id="2.30.29.30">
    <property type="entry name" value="Pleckstrin-homology domain (PH domain)/Phosphotyrosine-binding domain (PTB)"/>
    <property type="match status" value="1"/>
</dbReference>
<keyword evidence="7" id="KW-1185">Reference proteome</keyword>
<dbReference type="GeneID" id="116197957"/>
<dbReference type="EMBL" id="PGOL01005256">
    <property type="protein sequence ID" value="PKI35600.1"/>
    <property type="molecule type" value="Genomic_DNA"/>
</dbReference>
<feature type="compositionally biased region" description="Polar residues" evidence="2">
    <location>
        <begin position="49"/>
        <end position="58"/>
    </location>
</feature>
<reference evidence="6" key="1">
    <citation type="journal article" date="2017" name="Plant J.">
        <title>The pomegranate (Punica granatum L.) genome and the genomics of punicalagin biosynthesis.</title>
        <authorList>
            <person name="Qin G."/>
            <person name="Xu C."/>
            <person name="Ming R."/>
            <person name="Tang H."/>
            <person name="Guyot R."/>
            <person name="Kramer E.M."/>
            <person name="Hu Y."/>
            <person name="Yi X."/>
            <person name="Qi Y."/>
            <person name="Xu X."/>
            <person name="Gao Z."/>
            <person name="Pan H."/>
            <person name="Jian J."/>
            <person name="Tian Y."/>
            <person name="Yue Z."/>
            <person name="Xu Y."/>
        </authorList>
    </citation>
    <scope>NUCLEOTIDE SEQUENCE [LARGE SCALE GENOMIC DNA]</scope>
    <source>
        <strain evidence="6">cv. Dabenzi</strain>
    </source>
</reference>
<sequence length="284" mass="30822">MAGGYEGNGVGVGRAGTWVVGTPVEPQAHPGNRQAATWAAGEAHPPPNQSAYMNNPTPSASYSANHSNGGGAGSNPYVFVSPVPPAHSSSSSAYSSGRRPMDKLCDVLNRCGKRFEEATRRTEYMADSVWHHLKTGPSVTDAAIARLAQGTKVLTGGGQEKVFQHTFETLPGEKLMKAYACYLSTSSGPVIGTLYLSTKRLAFCSDNPLCRYTPTGQQEWMHYKVVVLIDQLSAVNPSANRMNPHERYIQVITGDGHEFWFMGFISYDKALKNINEALQQSRNH</sequence>
<evidence type="ECO:0000256" key="2">
    <source>
        <dbReference type="SAM" id="MobiDB-lite"/>
    </source>
</evidence>
<dbReference type="SMART" id="SM00568">
    <property type="entry name" value="GRAM"/>
    <property type="match status" value="1"/>
</dbReference>
<proteinExistence type="inferred from homology"/>
<feature type="domain" description="GRAM" evidence="3">
    <location>
        <begin position="161"/>
        <end position="239"/>
    </location>
</feature>
<dbReference type="Proteomes" id="UP000197138">
    <property type="component" value="Unassembled WGS sequence"/>
</dbReference>
<feature type="region of interest" description="Disordered" evidence="2">
    <location>
        <begin position="26"/>
        <end position="68"/>
    </location>
</feature>
<accession>A0A218WRL1</accession>
<evidence type="ECO:0000313" key="6">
    <source>
        <dbReference type="Proteomes" id="UP000197138"/>
    </source>
</evidence>
<gene>
    <name evidence="4" type="ORF">CDL15_Pgr021651</name>
    <name evidence="5" type="ORF">CRG98_044054</name>
</gene>
<dbReference type="PANTHER" id="PTHR31969">
    <property type="entry name" value="GEM-LIKE PROTEIN 2"/>
    <property type="match status" value="1"/>
</dbReference>
<dbReference type="InterPro" id="IPR037848">
    <property type="entry name" value="GEM-like"/>
</dbReference>
<evidence type="ECO:0000259" key="3">
    <source>
        <dbReference type="SMART" id="SM00568"/>
    </source>
</evidence>
<dbReference type="CDD" id="cd13222">
    <property type="entry name" value="PH-GRAM_GEM"/>
    <property type="match status" value="1"/>
</dbReference>
<dbReference type="InterPro" id="IPR011993">
    <property type="entry name" value="PH-like_dom_sf"/>
</dbReference>
<organism evidence="4 6">
    <name type="scientific">Punica granatum</name>
    <name type="common">Pomegranate</name>
    <dbReference type="NCBI Taxonomy" id="22663"/>
    <lineage>
        <taxon>Eukaryota</taxon>
        <taxon>Viridiplantae</taxon>
        <taxon>Streptophyta</taxon>
        <taxon>Embryophyta</taxon>
        <taxon>Tracheophyta</taxon>
        <taxon>Spermatophyta</taxon>
        <taxon>Magnoliopsida</taxon>
        <taxon>eudicotyledons</taxon>
        <taxon>Gunneridae</taxon>
        <taxon>Pentapetalae</taxon>
        <taxon>rosids</taxon>
        <taxon>malvids</taxon>
        <taxon>Myrtales</taxon>
        <taxon>Lythraceae</taxon>
        <taxon>Punica</taxon>
    </lineage>
</organism>
<evidence type="ECO:0000256" key="1">
    <source>
        <dbReference type="ARBA" id="ARBA00009414"/>
    </source>
</evidence>
<dbReference type="STRING" id="22663.A0A218WRL1"/>
<dbReference type="EMBL" id="MTKT01003240">
    <property type="protein sequence ID" value="OWM75487.1"/>
    <property type="molecule type" value="Genomic_DNA"/>
</dbReference>
<comment type="caution">
    <text evidence="4">The sequence shown here is derived from an EMBL/GenBank/DDBJ whole genome shotgun (WGS) entry which is preliminary data.</text>
</comment>
<dbReference type="InterPro" id="IPR004182">
    <property type="entry name" value="GRAM"/>
</dbReference>